<keyword evidence="2" id="KW-1133">Transmembrane helix</keyword>
<feature type="transmembrane region" description="Helical" evidence="2">
    <location>
        <begin position="77"/>
        <end position="96"/>
    </location>
</feature>
<evidence type="ECO:0000313" key="4">
    <source>
        <dbReference type="Proteomes" id="UP001500957"/>
    </source>
</evidence>
<feature type="transmembrane region" description="Helical" evidence="2">
    <location>
        <begin position="50"/>
        <end position="70"/>
    </location>
</feature>
<gene>
    <name evidence="3" type="ORF">GCM10009547_20740</name>
</gene>
<feature type="transmembrane region" description="Helical" evidence="2">
    <location>
        <begin position="7"/>
        <end position="30"/>
    </location>
</feature>
<dbReference type="InterPro" id="IPR019051">
    <property type="entry name" value="Trp_biosyn_TM_oprn/chp"/>
</dbReference>
<sequence>MNSRREAGLALLGGIGGAVLTLFAASRPWADGQAVQGTLRAPLEVSGGSLVPVVPALGLAALAGVLAVLATRGWARAVVGAVLALCGLVVAGAALAQRDPDSGELARRAGDALGTATATATGGGTAWPWLAVVGGLLIATAGLATAARGRGWPAMSSRYERPVGGEESAVRAPSHPRRTAETPLDQWRAIDRGEDPTDGPVQSTE</sequence>
<feature type="transmembrane region" description="Helical" evidence="2">
    <location>
        <begin position="126"/>
        <end position="147"/>
    </location>
</feature>
<keyword evidence="4" id="KW-1185">Reference proteome</keyword>
<dbReference type="Pfam" id="PF09534">
    <property type="entry name" value="Trp_oprn_chp"/>
    <property type="match status" value="1"/>
</dbReference>
<feature type="region of interest" description="Disordered" evidence="1">
    <location>
        <begin position="157"/>
        <end position="205"/>
    </location>
</feature>
<dbReference type="EMBL" id="BAAAHE010000015">
    <property type="protein sequence ID" value="GAA0618279.1"/>
    <property type="molecule type" value="Genomic_DNA"/>
</dbReference>
<evidence type="ECO:0000256" key="1">
    <source>
        <dbReference type="SAM" id="MobiDB-lite"/>
    </source>
</evidence>
<protein>
    <submittedName>
        <fullName evidence="3">TIGR02234 family membrane protein</fullName>
    </submittedName>
</protein>
<evidence type="ECO:0000313" key="3">
    <source>
        <dbReference type="EMBL" id="GAA0618279.1"/>
    </source>
</evidence>
<keyword evidence="2" id="KW-0472">Membrane</keyword>
<reference evidence="3 4" key="1">
    <citation type="journal article" date="2019" name="Int. J. Syst. Evol. Microbiol.">
        <title>The Global Catalogue of Microorganisms (GCM) 10K type strain sequencing project: providing services to taxonomists for standard genome sequencing and annotation.</title>
        <authorList>
            <consortium name="The Broad Institute Genomics Platform"/>
            <consortium name="The Broad Institute Genome Sequencing Center for Infectious Disease"/>
            <person name="Wu L."/>
            <person name="Ma J."/>
        </authorList>
    </citation>
    <scope>NUCLEOTIDE SEQUENCE [LARGE SCALE GENOMIC DNA]</scope>
    <source>
        <strain evidence="3 4">JCM 10671</strain>
    </source>
</reference>
<comment type="caution">
    <text evidence="3">The sequence shown here is derived from an EMBL/GenBank/DDBJ whole genome shotgun (WGS) entry which is preliminary data.</text>
</comment>
<accession>A0ABN1GSL7</accession>
<proteinExistence type="predicted"/>
<dbReference type="RefSeq" id="WP_344604348.1">
    <property type="nucleotide sequence ID" value="NZ_BAAAHE010000015.1"/>
</dbReference>
<keyword evidence="2" id="KW-0812">Transmembrane</keyword>
<name>A0ABN1GSL7_9ACTN</name>
<dbReference type="Proteomes" id="UP001500957">
    <property type="component" value="Unassembled WGS sequence"/>
</dbReference>
<organism evidence="3 4">
    <name type="scientific">Sporichthya brevicatena</name>
    <dbReference type="NCBI Taxonomy" id="171442"/>
    <lineage>
        <taxon>Bacteria</taxon>
        <taxon>Bacillati</taxon>
        <taxon>Actinomycetota</taxon>
        <taxon>Actinomycetes</taxon>
        <taxon>Sporichthyales</taxon>
        <taxon>Sporichthyaceae</taxon>
        <taxon>Sporichthya</taxon>
    </lineage>
</organism>
<evidence type="ECO:0000256" key="2">
    <source>
        <dbReference type="SAM" id="Phobius"/>
    </source>
</evidence>